<protein>
    <submittedName>
        <fullName evidence="2">Lysophospholipid acyltransferase family protein</fullName>
    </submittedName>
</protein>
<keyword evidence="3" id="KW-1185">Reference proteome</keyword>
<organism evidence="2 3">
    <name type="scientific">Lactiplantibacillus daowaiensis</name>
    <dbReference type="NCBI Taxonomy" id="2559918"/>
    <lineage>
        <taxon>Bacteria</taxon>
        <taxon>Bacillati</taxon>
        <taxon>Bacillota</taxon>
        <taxon>Bacilli</taxon>
        <taxon>Lactobacillales</taxon>
        <taxon>Lactobacillaceae</taxon>
        <taxon>Lactiplantibacillus</taxon>
    </lineage>
</organism>
<keyword evidence="2" id="KW-0808">Transferase</keyword>
<dbReference type="Pfam" id="PF01553">
    <property type="entry name" value="Acyltransferase"/>
    <property type="match status" value="1"/>
</dbReference>
<dbReference type="CDD" id="cd07989">
    <property type="entry name" value="LPLAT_AGPAT-like"/>
    <property type="match status" value="1"/>
</dbReference>
<keyword evidence="2" id="KW-0012">Acyltransferase</keyword>
<accession>A0ABW1S1B9</accession>
<comment type="caution">
    <text evidence="2">The sequence shown here is derived from an EMBL/GenBank/DDBJ whole genome shotgun (WGS) entry which is preliminary data.</text>
</comment>
<dbReference type="RefSeq" id="WP_137629223.1">
    <property type="nucleotide sequence ID" value="NZ_BJDJ01000019.1"/>
</dbReference>
<dbReference type="Proteomes" id="UP001596282">
    <property type="component" value="Unassembled WGS sequence"/>
</dbReference>
<dbReference type="InterPro" id="IPR002123">
    <property type="entry name" value="Plipid/glycerol_acylTrfase"/>
</dbReference>
<dbReference type="SUPFAM" id="SSF69593">
    <property type="entry name" value="Glycerol-3-phosphate (1)-acyltransferase"/>
    <property type="match status" value="1"/>
</dbReference>
<feature type="domain" description="Phospholipid/glycerol acyltransferase" evidence="1">
    <location>
        <begin position="91"/>
        <end position="211"/>
    </location>
</feature>
<name>A0ABW1S1B9_9LACO</name>
<dbReference type="GO" id="GO:0016746">
    <property type="term" value="F:acyltransferase activity"/>
    <property type="evidence" value="ECO:0007669"/>
    <property type="project" value="UniProtKB-KW"/>
</dbReference>
<sequence length="285" mass="32344">MIIGGDKQAVVANIKNAAEAQQWHQKVEVNDPVLDPTVANQVLQRYLAQLPTPKYRVNNWVADTAANQLTAVLNRSTRFVGLENLAGIGAGIVTSNHFNPLENTVIRAGLRQAGRKHLAIVSELTNLAMPGPVGYLMRYYDTIPIASDPNYMGRVFPNLLAQVLQAQHLVLIYPEQEMWFNYRKPRPPKRGPYYYAAKFQVPIVSCFVAMQALPKPDNQEFDRVQYTGYILKPIYPDPTLDVRTNSRQMMAQDWQQKQAAYERAYGEPYTPAWEPQDIVGWRGKL</sequence>
<dbReference type="SMART" id="SM00563">
    <property type="entry name" value="PlsC"/>
    <property type="match status" value="1"/>
</dbReference>
<gene>
    <name evidence="2" type="ORF">ACFP5Y_08460</name>
</gene>
<reference evidence="3" key="1">
    <citation type="journal article" date="2019" name="Int. J. Syst. Evol. Microbiol.">
        <title>The Global Catalogue of Microorganisms (GCM) 10K type strain sequencing project: providing services to taxonomists for standard genome sequencing and annotation.</title>
        <authorList>
            <consortium name="The Broad Institute Genomics Platform"/>
            <consortium name="The Broad Institute Genome Sequencing Center for Infectious Disease"/>
            <person name="Wu L."/>
            <person name="Ma J."/>
        </authorList>
    </citation>
    <scope>NUCLEOTIDE SEQUENCE [LARGE SCALE GENOMIC DNA]</scope>
    <source>
        <strain evidence="3">CCM 8933</strain>
    </source>
</reference>
<dbReference type="EMBL" id="JBHSSC010000035">
    <property type="protein sequence ID" value="MFC6181249.1"/>
    <property type="molecule type" value="Genomic_DNA"/>
</dbReference>
<evidence type="ECO:0000313" key="2">
    <source>
        <dbReference type="EMBL" id="MFC6181249.1"/>
    </source>
</evidence>
<evidence type="ECO:0000313" key="3">
    <source>
        <dbReference type="Proteomes" id="UP001596282"/>
    </source>
</evidence>
<proteinExistence type="predicted"/>
<evidence type="ECO:0000259" key="1">
    <source>
        <dbReference type="SMART" id="SM00563"/>
    </source>
</evidence>